<accession>A0A1H0D0P1</accession>
<dbReference type="AlphaFoldDB" id="A0A1H0D0P1"/>
<reference evidence="2" key="1">
    <citation type="submission" date="2016-10" db="EMBL/GenBank/DDBJ databases">
        <authorList>
            <person name="Varghese N."/>
            <person name="Submissions S."/>
        </authorList>
    </citation>
    <scope>NUCLEOTIDE SEQUENCE [LARGE SCALE GENOMIC DNA]</scope>
    <source>
        <strain evidence="2">DSM 19110</strain>
    </source>
</reference>
<proteinExistence type="predicted"/>
<dbReference type="Proteomes" id="UP000183200">
    <property type="component" value="Unassembled WGS sequence"/>
</dbReference>
<name>A0A1H0D0P1_9SPHI</name>
<keyword evidence="2" id="KW-1185">Reference proteome</keyword>
<dbReference type="EMBL" id="FNGY01000008">
    <property type="protein sequence ID" value="SDN63712.1"/>
    <property type="molecule type" value="Genomic_DNA"/>
</dbReference>
<protein>
    <submittedName>
        <fullName evidence="1">Uncharacterized protein</fullName>
    </submittedName>
</protein>
<evidence type="ECO:0000313" key="2">
    <source>
        <dbReference type="Proteomes" id="UP000183200"/>
    </source>
</evidence>
<evidence type="ECO:0000313" key="1">
    <source>
        <dbReference type="EMBL" id="SDN63712.1"/>
    </source>
</evidence>
<organism evidence="1 2">
    <name type="scientific">Pedobacter steynii</name>
    <dbReference type="NCBI Taxonomy" id="430522"/>
    <lineage>
        <taxon>Bacteria</taxon>
        <taxon>Pseudomonadati</taxon>
        <taxon>Bacteroidota</taxon>
        <taxon>Sphingobacteriia</taxon>
        <taxon>Sphingobacteriales</taxon>
        <taxon>Sphingobacteriaceae</taxon>
        <taxon>Pedobacter</taxon>
    </lineage>
</organism>
<gene>
    <name evidence="1" type="ORF">SAMN05421820_108273</name>
</gene>
<sequence>MDQIEKLNKKSIVCAEINSESIHPSSILITNILLISFTKQLNIINCLTLTTSPLIPTNDN</sequence>